<evidence type="ECO:0000313" key="3">
    <source>
        <dbReference type="EMBL" id="BCR03986.1"/>
    </source>
</evidence>
<evidence type="ECO:0000256" key="1">
    <source>
        <dbReference type="SAM" id="Phobius"/>
    </source>
</evidence>
<reference evidence="3 4" key="2">
    <citation type="journal article" date="2021" name="Int. J. Syst. Evol. Microbiol.">
        <title>Isolation and Polyphasic Characterization of Desulfuromonas versatilis sp. Nov., an Electrogenic Bacteria Capable of Versatile Metabolism Isolated from a Graphene Oxide-Reducing Enrichment Culture.</title>
        <authorList>
            <person name="Xie L."/>
            <person name="Yoshida N."/>
            <person name="Ishii S."/>
            <person name="Meng L."/>
        </authorList>
    </citation>
    <scope>NUCLEOTIDE SEQUENCE [LARGE SCALE GENOMIC DNA]</scope>
    <source>
        <strain evidence="3 4">NIT-T3</strain>
    </source>
</reference>
<gene>
    <name evidence="3" type="ORF">DESUT3_10550</name>
</gene>
<evidence type="ECO:0000313" key="4">
    <source>
        <dbReference type="Proteomes" id="UP001319827"/>
    </source>
</evidence>
<name>A0ABM8HQD2_9BACT</name>
<dbReference type="Pfam" id="PF11127">
    <property type="entry name" value="YgaP-like_TM"/>
    <property type="match status" value="1"/>
</dbReference>
<dbReference type="EMBL" id="AP024355">
    <property type="protein sequence ID" value="BCR03986.1"/>
    <property type="molecule type" value="Genomic_DNA"/>
</dbReference>
<organism evidence="3 4">
    <name type="scientific">Desulfuromonas versatilis</name>
    <dbReference type="NCBI Taxonomy" id="2802975"/>
    <lineage>
        <taxon>Bacteria</taxon>
        <taxon>Pseudomonadati</taxon>
        <taxon>Thermodesulfobacteriota</taxon>
        <taxon>Desulfuromonadia</taxon>
        <taxon>Desulfuromonadales</taxon>
        <taxon>Desulfuromonadaceae</taxon>
        <taxon>Desulfuromonas</taxon>
    </lineage>
</organism>
<feature type="domain" description="Inner membrane protein YgaP-like transmembrane" evidence="2">
    <location>
        <begin position="4"/>
        <end position="64"/>
    </location>
</feature>
<proteinExistence type="predicted"/>
<feature type="transmembrane region" description="Helical" evidence="1">
    <location>
        <begin position="12"/>
        <end position="28"/>
    </location>
</feature>
<feature type="transmembrane region" description="Helical" evidence="1">
    <location>
        <begin position="34"/>
        <end position="51"/>
    </location>
</feature>
<accession>A0ABM8HQD2</accession>
<protein>
    <recommendedName>
        <fullName evidence="2">Inner membrane protein YgaP-like transmembrane domain-containing protein</fullName>
    </recommendedName>
</protein>
<dbReference type="InterPro" id="IPR021309">
    <property type="entry name" value="YgaP-like_TM"/>
</dbReference>
<keyword evidence="1" id="KW-0472">Membrane</keyword>
<sequence>MLHNVCSKTERTVRAIIGLGLLSMLFFLEAPVSYFGLIGLVPIATAVFRYCPISHMLGVNTCRMEQKHA</sequence>
<evidence type="ECO:0000259" key="2">
    <source>
        <dbReference type="Pfam" id="PF11127"/>
    </source>
</evidence>
<reference evidence="3 4" key="1">
    <citation type="journal article" date="2016" name="C (Basel)">
        <title>Selective Growth of and Electricity Production by Marine Exoelectrogenic Bacteria in Self-Aggregated Hydrogel of Microbially Reduced Graphene Oxide.</title>
        <authorList>
            <person name="Yoshida N."/>
            <person name="Goto Y."/>
            <person name="Miyata Y."/>
        </authorList>
    </citation>
    <scope>NUCLEOTIDE SEQUENCE [LARGE SCALE GENOMIC DNA]</scope>
    <source>
        <strain evidence="3 4">NIT-T3</strain>
    </source>
</reference>
<keyword evidence="4" id="KW-1185">Reference proteome</keyword>
<dbReference type="Proteomes" id="UP001319827">
    <property type="component" value="Chromosome"/>
</dbReference>
<keyword evidence="1" id="KW-1133">Transmembrane helix</keyword>
<dbReference type="RefSeq" id="WP_221251419.1">
    <property type="nucleotide sequence ID" value="NZ_AP024355.1"/>
</dbReference>
<keyword evidence="1" id="KW-0812">Transmembrane</keyword>